<sequence length="136" mass="15983">MVTNTKESNIIFIDPAAETFEHEKPVVQQTRLPDVLQWQTPGLYLTDKMASNSLVRFIGEKMQTDYLQTIIVVDDDPEDLVDNIFSVEQEMYKKFKNLRFDVRLRVIPINETIEIIQKSTINLYDREEFKSILPDE</sequence>
<organism evidence="1 2">
    <name type="scientific">Candidatus Scalindua brodae</name>
    <dbReference type="NCBI Taxonomy" id="237368"/>
    <lineage>
        <taxon>Bacteria</taxon>
        <taxon>Pseudomonadati</taxon>
        <taxon>Planctomycetota</taxon>
        <taxon>Candidatus Brocadiia</taxon>
        <taxon>Candidatus Brocadiales</taxon>
        <taxon>Candidatus Scalinduaceae</taxon>
        <taxon>Candidatus Scalindua</taxon>
    </lineage>
</organism>
<protein>
    <submittedName>
        <fullName evidence="1">Uncharacterized protein</fullName>
    </submittedName>
</protein>
<evidence type="ECO:0000313" key="1">
    <source>
        <dbReference type="EMBL" id="KHE91404.1"/>
    </source>
</evidence>
<proteinExistence type="predicted"/>
<evidence type="ECO:0000313" key="2">
    <source>
        <dbReference type="Proteomes" id="UP000030652"/>
    </source>
</evidence>
<name>A0A0B0EFP4_9BACT</name>
<accession>A0A0B0EFP4</accession>
<gene>
    <name evidence="1" type="ORF">SCABRO_02861</name>
</gene>
<reference evidence="1 2" key="1">
    <citation type="submission" date="2014-10" db="EMBL/GenBank/DDBJ databases">
        <title>Draft genome of anammox bacterium scalindua brodae, obtained using differential coverage binning of sequence data from two enrichment reactors.</title>
        <authorList>
            <person name="Speth D.R."/>
            <person name="Russ L."/>
            <person name="Kartal B."/>
            <person name="Op den Camp H.J."/>
            <person name="Dutilh B.E."/>
            <person name="Jetten M.S."/>
        </authorList>
    </citation>
    <scope>NUCLEOTIDE SEQUENCE [LARGE SCALE GENOMIC DNA]</scope>
    <source>
        <strain evidence="1">RU1</strain>
    </source>
</reference>
<dbReference type="EMBL" id="JRYO01000200">
    <property type="protein sequence ID" value="KHE91404.1"/>
    <property type="molecule type" value="Genomic_DNA"/>
</dbReference>
<comment type="caution">
    <text evidence="1">The sequence shown here is derived from an EMBL/GenBank/DDBJ whole genome shotgun (WGS) entry which is preliminary data.</text>
</comment>
<dbReference type="Proteomes" id="UP000030652">
    <property type="component" value="Unassembled WGS sequence"/>
</dbReference>
<dbReference type="AlphaFoldDB" id="A0A0B0EFP4"/>